<dbReference type="InterPro" id="IPR020019">
    <property type="entry name" value="AcTrfase_PglD-like"/>
</dbReference>
<accession>A0A0F7IE74</accession>
<dbReference type="PATRIC" id="fig|113653.22.peg.1444"/>
<dbReference type="Gene3D" id="3.40.50.20">
    <property type="match status" value="1"/>
</dbReference>
<dbReference type="InterPro" id="IPR050179">
    <property type="entry name" value="Trans_hexapeptide_repeat"/>
</dbReference>
<dbReference type="PROSITE" id="PS00101">
    <property type="entry name" value="HEXAPEP_TRANSFERASES"/>
    <property type="match status" value="1"/>
</dbReference>
<gene>
    <name evidence="3" type="ORF">GAH_01462</name>
</gene>
<dbReference type="InterPro" id="IPR001451">
    <property type="entry name" value="Hexapep"/>
</dbReference>
<feature type="domain" description="PglD N-terminal" evidence="2">
    <location>
        <begin position="6"/>
        <end position="77"/>
    </location>
</feature>
<dbReference type="InterPro" id="IPR011004">
    <property type="entry name" value="Trimer_LpxA-like_sf"/>
</dbReference>
<dbReference type="PANTHER" id="PTHR43300">
    <property type="entry name" value="ACETYLTRANSFERASE"/>
    <property type="match status" value="1"/>
</dbReference>
<proteinExistence type="predicted"/>
<dbReference type="Gene3D" id="2.160.10.10">
    <property type="entry name" value="Hexapeptide repeat proteins"/>
    <property type="match status" value="1"/>
</dbReference>
<dbReference type="Proteomes" id="UP000034723">
    <property type="component" value="Chromosome"/>
</dbReference>
<dbReference type="InterPro" id="IPR041561">
    <property type="entry name" value="PglD_N"/>
</dbReference>
<name>A0A0F7IE74_9EURY</name>
<dbReference type="SUPFAM" id="SSF51161">
    <property type="entry name" value="Trimeric LpxA-like enzymes"/>
    <property type="match status" value="1"/>
</dbReference>
<dbReference type="KEGG" id="gah:GAH_01462"/>
<evidence type="ECO:0000313" key="4">
    <source>
        <dbReference type="Proteomes" id="UP000034723"/>
    </source>
</evidence>
<dbReference type="InterPro" id="IPR018357">
    <property type="entry name" value="Hexapep_transf_CS"/>
</dbReference>
<evidence type="ECO:0000259" key="2">
    <source>
        <dbReference type="Pfam" id="PF17836"/>
    </source>
</evidence>
<dbReference type="AlphaFoldDB" id="A0A0F7IE74"/>
<evidence type="ECO:0000313" key="3">
    <source>
        <dbReference type="EMBL" id="AKG91247.1"/>
    </source>
</evidence>
<reference evidence="3 4" key="1">
    <citation type="submission" date="2015-04" db="EMBL/GenBank/DDBJ databases">
        <title>The complete genome sequence of the hyperthermophilic, obligate iron-reducing archaeon Geoglobus ahangari strain 234T.</title>
        <authorList>
            <person name="Manzella M.P."/>
            <person name="Holmes D.E."/>
            <person name="Rocheleau J.M."/>
            <person name="Chung A."/>
            <person name="Reguera G."/>
            <person name="Kashefi K."/>
        </authorList>
    </citation>
    <scope>NUCLEOTIDE SEQUENCE [LARGE SCALE GENOMIC DNA]</scope>
    <source>
        <strain evidence="3 4">234</strain>
    </source>
</reference>
<protein>
    <submittedName>
        <fullName evidence="3">Sugar O-acyltransferase, sialic acid O-acetyltransferase NeuD family</fullName>
    </submittedName>
</protein>
<dbReference type="CDD" id="cd03360">
    <property type="entry name" value="LbH_AT_putative"/>
    <property type="match status" value="1"/>
</dbReference>
<keyword evidence="4" id="KW-1185">Reference proteome</keyword>
<dbReference type="Pfam" id="PF17836">
    <property type="entry name" value="PglD_N"/>
    <property type="match status" value="1"/>
</dbReference>
<sequence length="225" mass="25021">MAEGKKVVIFGTSSFAEVAYYYLTKDSPYEVVAFTVDRNFITKKEKFGLPVVSFEEVEKIYPPEEFKMFIAVGFGRVNRLRAEKYYQAKEKGYELISYVCSKAIVWDNVKIGDNCFIFEANVVQPFVKIGNNVIIWSGNHIGHHTVIGDHVFIASHAVISGHCKIGAYSFIGVNSTLRDGISIAEDCIIGASALIVKDTQKGGVYGGQPAKLLRTVYEKELAVQE</sequence>
<dbReference type="OrthoDB" id="359364at2157"/>
<dbReference type="NCBIfam" id="TIGR03570">
    <property type="entry name" value="NeuD_NnaD"/>
    <property type="match status" value="1"/>
</dbReference>
<dbReference type="HOGENOM" id="CLU_081811_3_0_2"/>
<dbReference type="InParanoid" id="A0A0F7IE74"/>
<dbReference type="GeneID" id="24804032"/>
<organism evidence="3 4">
    <name type="scientific">Geoglobus ahangari</name>
    <dbReference type="NCBI Taxonomy" id="113653"/>
    <lineage>
        <taxon>Archaea</taxon>
        <taxon>Methanobacteriati</taxon>
        <taxon>Methanobacteriota</taxon>
        <taxon>Archaeoglobi</taxon>
        <taxon>Archaeoglobales</taxon>
        <taxon>Archaeoglobaceae</taxon>
        <taxon>Geoglobus</taxon>
    </lineage>
</organism>
<dbReference type="GO" id="GO:0016746">
    <property type="term" value="F:acyltransferase activity"/>
    <property type="evidence" value="ECO:0007669"/>
    <property type="project" value="UniProtKB-KW"/>
</dbReference>
<dbReference type="PANTHER" id="PTHR43300:SF4">
    <property type="entry name" value="ACYL-[ACYL-CARRIER-PROTEIN]--UDP-N-ACETYLGLUCOSAMINE O-ACYLTRANSFERASE"/>
    <property type="match status" value="1"/>
</dbReference>
<dbReference type="RefSeq" id="WP_048095752.1">
    <property type="nucleotide sequence ID" value="NZ_CP011267.1"/>
</dbReference>
<keyword evidence="3" id="KW-0012">Acyltransferase</keyword>
<dbReference type="STRING" id="113653.GAH_01462"/>
<dbReference type="Pfam" id="PF00132">
    <property type="entry name" value="Hexapep"/>
    <property type="match status" value="2"/>
</dbReference>
<dbReference type="EMBL" id="CP011267">
    <property type="protein sequence ID" value="AKG91247.1"/>
    <property type="molecule type" value="Genomic_DNA"/>
</dbReference>
<keyword evidence="1 3" id="KW-0808">Transferase</keyword>
<evidence type="ECO:0000256" key="1">
    <source>
        <dbReference type="ARBA" id="ARBA00022679"/>
    </source>
</evidence>